<keyword evidence="1" id="KW-1133">Transmembrane helix</keyword>
<accession>B5CPS7</accession>
<dbReference type="RefSeq" id="WP_005611169.1">
    <property type="nucleotide sequence ID" value="NZ_CP102292.1"/>
</dbReference>
<protein>
    <submittedName>
        <fullName evidence="2">Uncharacterized protein</fullName>
    </submittedName>
</protein>
<proteinExistence type="predicted"/>
<dbReference type="GeneID" id="77334784"/>
<comment type="caution">
    <text evidence="2">The sequence shown here is derived from an EMBL/GenBank/DDBJ whole genome shotgun (WGS) entry which is preliminary data.</text>
</comment>
<evidence type="ECO:0000313" key="3">
    <source>
        <dbReference type="Proteomes" id="UP000003254"/>
    </source>
</evidence>
<keyword evidence="1" id="KW-0472">Membrane</keyword>
<keyword evidence="3" id="KW-1185">Reference proteome</keyword>
<sequence>MKVTAGMMILIAGIIGVIFFGVMLIVTAKIFKNKKREMLERLERE</sequence>
<dbReference type="Proteomes" id="UP000003254">
    <property type="component" value="Unassembled WGS sequence"/>
</dbReference>
<reference evidence="2 3" key="1">
    <citation type="submission" date="2008-08" db="EMBL/GenBank/DDBJ databases">
        <title>Draft genome sequence of Ruminococcus lactaris ATCC 29176.</title>
        <authorList>
            <person name="Sudarsanam P."/>
            <person name="Ley R."/>
            <person name="Guruge J."/>
            <person name="Turnbaugh P.J."/>
            <person name="Mahowald M."/>
            <person name="Liep D."/>
            <person name="Gordon J."/>
        </authorList>
    </citation>
    <scope>NUCLEOTIDE SEQUENCE [LARGE SCALE GENOMIC DNA]</scope>
    <source>
        <strain evidence="2 3">ATCC 29176</strain>
    </source>
</reference>
<organism evidence="2 3">
    <name type="scientific">[Ruminococcus] lactaris ATCC 29176</name>
    <dbReference type="NCBI Taxonomy" id="471875"/>
    <lineage>
        <taxon>Bacteria</taxon>
        <taxon>Bacillati</taxon>
        <taxon>Bacillota</taxon>
        <taxon>Clostridia</taxon>
        <taxon>Lachnospirales</taxon>
        <taxon>Lachnospiraceae</taxon>
        <taxon>Mediterraneibacter</taxon>
    </lineage>
</organism>
<dbReference type="AlphaFoldDB" id="B5CPS7"/>
<dbReference type="HOGENOM" id="CLU_3204889_0_0_9"/>
<evidence type="ECO:0000313" key="2">
    <source>
        <dbReference type="EMBL" id="EDY32687.1"/>
    </source>
</evidence>
<feature type="transmembrane region" description="Helical" evidence="1">
    <location>
        <begin position="6"/>
        <end position="31"/>
    </location>
</feature>
<reference evidence="2 3" key="2">
    <citation type="submission" date="2008-08" db="EMBL/GenBank/DDBJ databases">
        <authorList>
            <person name="Fulton L."/>
            <person name="Clifton S."/>
            <person name="Fulton B."/>
            <person name="Xu J."/>
            <person name="Minx P."/>
            <person name="Pepin K.H."/>
            <person name="Johnson M."/>
            <person name="Bhonagiri V."/>
            <person name="Nash W.E."/>
            <person name="Mardis E.R."/>
            <person name="Wilson R.K."/>
        </authorList>
    </citation>
    <scope>NUCLEOTIDE SEQUENCE [LARGE SCALE GENOMIC DNA]</scope>
    <source>
        <strain evidence="2 3">ATCC 29176</strain>
    </source>
</reference>
<name>B5CPS7_9FIRM</name>
<evidence type="ECO:0000256" key="1">
    <source>
        <dbReference type="SAM" id="Phobius"/>
    </source>
</evidence>
<keyword evidence="1" id="KW-0812">Transmembrane</keyword>
<gene>
    <name evidence="2" type="ORF">RUMLAC_01471</name>
</gene>
<dbReference type="EMBL" id="ABOU02000034">
    <property type="protein sequence ID" value="EDY32687.1"/>
    <property type="molecule type" value="Genomic_DNA"/>
</dbReference>